<gene>
    <name evidence="1" type="ORF">DW099_03260</name>
</gene>
<proteinExistence type="predicted"/>
<evidence type="ECO:0000313" key="2">
    <source>
        <dbReference type="Proteomes" id="UP000284841"/>
    </source>
</evidence>
<dbReference type="EMBL" id="QRMS01000001">
    <property type="protein sequence ID" value="RHJ89605.1"/>
    <property type="molecule type" value="Genomic_DNA"/>
</dbReference>
<name>A0A415E7J9_9FIRM</name>
<accession>A0A415E7J9</accession>
<evidence type="ECO:0000313" key="1">
    <source>
        <dbReference type="EMBL" id="RHJ89605.1"/>
    </source>
</evidence>
<keyword evidence="2" id="KW-1185">Reference proteome</keyword>
<organism evidence="1 2">
    <name type="scientific">Emergencia timonensis</name>
    <dbReference type="NCBI Taxonomy" id="1776384"/>
    <lineage>
        <taxon>Bacteria</taxon>
        <taxon>Bacillati</taxon>
        <taxon>Bacillota</taxon>
        <taxon>Clostridia</taxon>
        <taxon>Peptostreptococcales</taxon>
        <taxon>Anaerovoracaceae</taxon>
        <taxon>Emergencia</taxon>
    </lineage>
</organism>
<sequence>MKLNRNGEMIKDEKLWFYEVPRDCVMLEEDFFQGEEAAPWSEIKFVRKTHFMEDGFPPDALSAPTFLTNLFWNLKKDDEKLSVKLAERVKRQTVVSETSTFETKEDLFQMVEHITYHWTKNCILYKSGAEIRRAIVLEPSEQMYIYLKPDDIPEMKLHLSKIATETEYYAYESGEID</sequence>
<dbReference type="AlphaFoldDB" id="A0A415E7J9"/>
<protein>
    <submittedName>
        <fullName evidence="1">Uncharacterized protein</fullName>
    </submittedName>
</protein>
<comment type="caution">
    <text evidence="1">The sequence shown here is derived from an EMBL/GenBank/DDBJ whole genome shotgun (WGS) entry which is preliminary data.</text>
</comment>
<dbReference type="Proteomes" id="UP000284841">
    <property type="component" value="Unassembled WGS sequence"/>
</dbReference>
<reference evidence="1 2" key="1">
    <citation type="submission" date="2018-08" db="EMBL/GenBank/DDBJ databases">
        <title>A genome reference for cultivated species of the human gut microbiota.</title>
        <authorList>
            <person name="Zou Y."/>
            <person name="Xue W."/>
            <person name="Luo G."/>
        </authorList>
    </citation>
    <scope>NUCLEOTIDE SEQUENCE [LARGE SCALE GENOMIC DNA]</scope>
    <source>
        <strain evidence="1 2">AM07-24</strain>
    </source>
</reference>